<dbReference type="RefSeq" id="WP_092608369.1">
    <property type="nucleotide sequence ID" value="NZ_FNHU01000003.1"/>
</dbReference>
<feature type="transmembrane region" description="Helical" evidence="1">
    <location>
        <begin position="42"/>
        <end position="61"/>
    </location>
</feature>
<gene>
    <name evidence="2" type="ORF">SAMN04487766_103114</name>
</gene>
<dbReference type="Proteomes" id="UP000199671">
    <property type="component" value="Unassembled WGS sequence"/>
</dbReference>
<evidence type="ECO:0000256" key="1">
    <source>
        <dbReference type="SAM" id="Phobius"/>
    </source>
</evidence>
<accession>A0A1G9TSC0</accession>
<feature type="transmembrane region" description="Helical" evidence="1">
    <location>
        <begin position="193"/>
        <end position="213"/>
    </location>
</feature>
<keyword evidence="1" id="KW-0472">Membrane</keyword>
<protein>
    <submittedName>
        <fullName evidence="2">Uncharacterized protein</fullName>
    </submittedName>
</protein>
<evidence type="ECO:0000313" key="2">
    <source>
        <dbReference type="EMBL" id="SDM50458.1"/>
    </source>
</evidence>
<dbReference type="OrthoDB" id="3240366at2"/>
<reference evidence="2 3" key="1">
    <citation type="submission" date="2016-10" db="EMBL/GenBank/DDBJ databases">
        <authorList>
            <person name="de Groot N.N."/>
        </authorList>
    </citation>
    <scope>NUCLEOTIDE SEQUENCE [LARGE SCALE GENOMIC DNA]</scope>
    <source>
        <strain evidence="2 3">KPR-7B</strain>
    </source>
</reference>
<dbReference type="EMBL" id="FNHU01000003">
    <property type="protein sequence ID" value="SDM50458.1"/>
    <property type="molecule type" value="Genomic_DNA"/>
</dbReference>
<feature type="transmembrane region" description="Helical" evidence="1">
    <location>
        <begin position="103"/>
        <end position="124"/>
    </location>
</feature>
<keyword evidence="1" id="KW-0812">Transmembrane</keyword>
<keyword evidence="1" id="KW-1133">Transmembrane helix</keyword>
<evidence type="ECO:0000313" key="3">
    <source>
        <dbReference type="Proteomes" id="UP000199671"/>
    </source>
</evidence>
<feature type="transmembrane region" description="Helical" evidence="1">
    <location>
        <begin position="144"/>
        <end position="165"/>
    </location>
</feature>
<sequence>MNPAPISTTNDDAGLEPAVALAAIGEQQSAYRRLLEIRSAPFYFAWGLAWLIGYGVCGLTVSRDHVLPAGSLLVFLGCLAAAAVFTCAYIARRSRGLRGRSSWIGTLYGLAWMGGMILAFTVSGRIGAFLNELGTPEAADLGSVMANALPCLVVGVMFLAGAAIWEETSLAVTGGWVLAVTMAATIAGGHALWAIMALAGGGGLLVAGAVTALHGRRQSARVGA</sequence>
<name>A0A1G9TSC0_9ACTO</name>
<feature type="transmembrane region" description="Helical" evidence="1">
    <location>
        <begin position="170"/>
        <end position="187"/>
    </location>
</feature>
<organism evidence="2 3">
    <name type="scientific">Actinomyces ruminicola</name>
    <dbReference type="NCBI Taxonomy" id="332524"/>
    <lineage>
        <taxon>Bacteria</taxon>
        <taxon>Bacillati</taxon>
        <taxon>Actinomycetota</taxon>
        <taxon>Actinomycetes</taxon>
        <taxon>Actinomycetales</taxon>
        <taxon>Actinomycetaceae</taxon>
        <taxon>Actinomyces</taxon>
    </lineage>
</organism>
<dbReference type="AlphaFoldDB" id="A0A1G9TSC0"/>
<proteinExistence type="predicted"/>
<feature type="transmembrane region" description="Helical" evidence="1">
    <location>
        <begin position="67"/>
        <end position="91"/>
    </location>
</feature>